<keyword evidence="2" id="KW-1185">Reference proteome</keyword>
<proteinExistence type="predicted"/>
<organism evidence="1 2">
    <name type="scientific">Schizopora paradoxa</name>
    <dbReference type="NCBI Taxonomy" id="27342"/>
    <lineage>
        <taxon>Eukaryota</taxon>
        <taxon>Fungi</taxon>
        <taxon>Dikarya</taxon>
        <taxon>Basidiomycota</taxon>
        <taxon>Agaricomycotina</taxon>
        <taxon>Agaricomycetes</taxon>
        <taxon>Hymenochaetales</taxon>
        <taxon>Schizoporaceae</taxon>
        <taxon>Schizopora</taxon>
    </lineage>
</organism>
<dbReference type="InParanoid" id="A0A0H2QZQ4"/>
<reference evidence="1 2" key="1">
    <citation type="submission" date="2015-04" db="EMBL/GenBank/DDBJ databases">
        <title>Complete genome sequence of Schizopora paradoxa KUC8140, a cosmopolitan wood degrader in East Asia.</title>
        <authorList>
            <consortium name="DOE Joint Genome Institute"/>
            <person name="Min B."/>
            <person name="Park H."/>
            <person name="Jang Y."/>
            <person name="Kim J.-J."/>
            <person name="Kim K.H."/>
            <person name="Pangilinan J."/>
            <person name="Lipzen A."/>
            <person name="Riley R."/>
            <person name="Grigoriev I.V."/>
            <person name="Spatafora J.W."/>
            <person name="Choi I.-G."/>
        </authorList>
    </citation>
    <scope>NUCLEOTIDE SEQUENCE [LARGE SCALE GENOMIC DNA]</scope>
    <source>
        <strain evidence="1 2">KUC8140</strain>
    </source>
</reference>
<dbReference type="AlphaFoldDB" id="A0A0H2QZQ4"/>
<accession>A0A0H2QZQ4</accession>
<gene>
    <name evidence="1" type="ORF">SCHPADRAFT_753656</name>
</gene>
<dbReference type="Proteomes" id="UP000053477">
    <property type="component" value="Unassembled WGS sequence"/>
</dbReference>
<protein>
    <submittedName>
        <fullName evidence="1">Uncharacterized protein</fullName>
    </submittedName>
</protein>
<dbReference type="EMBL" id="KQ086530">
    <property type="protein sequence ID" value="KLO04472.1"/>
    <property type="molecule type" value="Genomic_DNA"/>
</dbReference>
<evidence type="ECO:0000313" key="2">
    <source>
        <dbReference type="Proteomes" id="UP000053477"/>
    </source>
</evidence>
<sequence>MLPSSLSASLTKLIILFPCPSGASRLYYIQELRAVTSILLSPRGCATEYVYRFFLRESDSLECKPVCSALAVSCLTISRGILLCCTAYNVVRCRQSVRHGKFVVCLISASSDENFAQMFYPASERGTHSKSP</sequence>
<evidence type="ECO:0000313" key="1">
    <source>
        <dbReference type="EMBL" id="KLO04472.1"/>
    </source>
</evidence>
<name>A0A0H2QZQ4_9AGAM</name>